<organism evidence="1">
    <name type="scientific">Tanacetum cinerariifolium</name>
    <name type="common">Dalmatian daisy</name>
    <name type="synonym">Chrysanthemum cinerariifolium</name>
    <dbReference type="NCBI Taxonomy" id="118510"/>
    <lineage>
        <taxon>Eukaryota</taxon>
        <taxon>Viridiplantae</taxon>
        <taxon>Streptophyta</taxon>
        <taxon>Embryophyta</taxon>
        <taxon>Tracheophyta</taxon>
        <taxon>Spermatophyta</taxon>
        <taxon>Magnoliopsida</taxon>
        <taxon>eudicotyledons</taxon>
        <taxon>Gunneridae</taxon>
        <taxon>Pentapetalae</taxon>
        <taxon>asterids</taxon>
        <taxon>campanulids</taxon>
        <taxon>Asterales</taxon>
        <taxon>Asteraceae</taxon>
        <taxon>Asteroideae</taxon>
        <taxon>Anthemideae</taxon>
        <taxon>Anthemidinae</taxon>
        <taxon>Tanacetum</taxon>
    </lineage>
</organism>
<name>A0A699GXJ9_TANCI</name>
<gene>
    <name evidence="1" type="ORF">Tci_243568</name>
</gene>
<comment type="caution">
    <text evidence="1">The sequence shown here is derived from an EMBL/GenBank/DDBJ whole genome shotgun (WGS) entry which is preliminary data.</text>
</comment>
<dbReference type="EMBL" id="BKCJ010070596">
    <property type="protein sequence ID" value="GEW71592.1"/>
    <property type="molecule type" value="Genomic_DNA"/>
</dbReference>
<protein>
    <submittedName>
        <fullName evidence="1">AIG1-like protein</fullName>
    </submittedName>
</protein>
<reference evidence="1" key="1">
    <citation type="journal article" date="2019" name="Sci. Rep.">
        <title>Draft genome of Tanacetum cinerariifolium, the natural source of mosquito coil.</title>
        <authorList>
            <person name="Yamashiro T."/>
            <person name="Shiraishi A."/>
            <person name="Satake H."/>
            <person name="Nakayama K."/>
        </authorList>
    </citation>
    <scope>NUCLEOTIDE SEQUENCE</scope>
</reference>
<sequence length="191" mass="21587">MNYGRGPPPPYHDHSNPLVTLCCCPCMMVTSILGSCISCLCYPLLHCFGMDRHHPHHPPPPPPHHRRWLSNCGVFSNRYMYHLWVAFRPNCYVKVLNWVQQVIDVESASDNDARDQASELKTKVLVDGKQDDAKVVGVADEQNNDEPNVLEGNEVIGVGKKDGGCNSKKIMGFRNTEYFSRQHLEVRDGLE</sequence>
<proteinExistence type="predicted"/>
<dbReference type="AlphaFoldDB" id="A0A699GXJ9"/>
<evidence type="ECO:0000313" key="1">
    <source>
        <dbReference type="EMBL" id="GEW71592.1"/>
    </source>
</evidence>
<accession>A0A699GXJ9</accession>